<dbReference type="EMBL" id="SSTG01000183">
    <property type="protein sequence ID" value="THG43439.1"/>
    <property type="molecule type" value="Genomic_DNA"/>
</dbReference>
<evidence type="ECO:0000313" key="1">
    <source>
        <dbReference type="EMBL" id="THG43439.1"/>
    </source>
</evidence>
<keyword evidence="2" id="KW-1185">Reference proteome</keyword>
<reference evidence="1" key="1">
    <citation type="submission" date="2019-04" db="EMBL/GenBank/DDBJ databases">
        <title>Microbes associate with the intestines of laboratory mice.</title>
        <authorList>
            <person name="Navarre W."/>
            <person name="Wong E."/>
            <person name="Huang K.C."/>
            <person name="Tropini C."/>
            <person name="Ng K."/>
            <person name="Yu B."/>
        </authorList>
    </citation>
    <scope>NUCLEOTIDE SEQUENCE</scope>
    <source>
        <strain evidence="1">NM86_A22</strain>
    </source>
</reference>
<dbReference type="Proteomes" id="UP000305401">
    <property type="component" value="Unassembled WGS sequence"/>
</dbReference>
<comment type="caution">
    <text evidence="1">The sequence shown here is derived from an EMBL/GenBank/DDBJ whole genome shotgun (WGS) entry which is preliminary data.</text>
</comment>
<proteinExistence type="predicted"/>
<sequence length="451" mass="47810">MAIVVAASVGSVAATNYYMSPSGSDDADGLTEATAKASLGVAQKLLRPGDTLYILPGLYCPTDADIALREEPGPYAVVYNLSMCGEPGRPITIAGVTGADGSRPLFDLSRVAPEGCRVTGFLIGGRRLVLANFEVRGIRVTRTDHTQSENIRISGGAWNTLENIACHDGMGIGFYINKASHHNLVLNCDGYNNYDPVSDIDRRTGMGSGGNNDGFGCHVKGGMPGNMFVGCRAWNNTDDGFDLINCYSPVTFEYSLALSNGYDAEGVSRADGNGFKAGGFSMKPRKVALEGGKAPRHTVIHNVAIGNKANGLYANHHLGGIDFMHNSAIDNGNYNYSMVNRRGASATDNVDVDGYDHMVTGNSSVSARGRHTTWFGSTCKVDGNSWQMQGEPSASYNREALVAPRGSDGMLPAATLNEIASLRHSDKCGADFGEYVRAVAEARAESGAHAR</sequence>
<protein>
    <submittedName>
        <fullName evidence="1">Right-handed parallel beta-helix repeat-containing protein</fullName>
    </submittedName>
</protein>
<gene>
    <name evidence="1" type="ORF">E5990_10230</name>
</gene>
<organism evidence="1 2">
    <name type="scientific">Muribaculum caecicola</name>
    <dbReference type="NCBI Taxonomy" id="3038144"/>
    <lineage>
        <taxon>Bacteria</taxon>
        <taxon>Pseudomonadati</taxon>
        <taxon>Bacteroidota</taxon>
        <taxon>Bacteroidia</taxon>
        <taxon>Bacteroidales</taxon>
        <taxon>Muribaculaceae</taxon>
        <taxon>Muribaculum</taxon>
    </lineage>
</organism>
<accession>A0AC61S3A7</accession>
<evidence type="ECO:0000313" key="2">
    <source>
        <dbReference type="Proteomes" id="UP000305401"/>
    </source>
</evidence>
<name>A0AC61S3A7_9BACT</name>